<proteinExistence type="predicted"/>
<protein>
    <submittedName>
        <fullName evidence="2">Uncharacterized protein</fullName>
    </submittedName>
</protein>
<name>A0A932LZW5_UNCTE</name>
<evidence type="ECO:0000256" key="1">
    <source>
        <dbReference type="SAM" id="MobiDB-lite"/>
    </source>
</evidence>
<feature type="region of interest" description="Disordered" evidence="1">
    <location>
        <begin position="1"/>
        <end position="77"/>
    </location>
</feature>
<comment type="caution">
    <text evidence="2">The sequence shown here is derived from an EMBL/GenBank/DDBJ whole genome shotgun (WGS) entry which is preliminary data.</text>
</comment>
<accession>A0A932LZW5</accession>
<dbReference type="Proteomes" id="UP000741360">
    <property type="component" value="Unassembled WGS sequence"/>
</dbReference>
<gene>
    <name evidence="2" type="ORF">HYY65_03830</name>
</gene>
<dbReference type="EMBL" id="JACPSX010000063">
    <property type="protein sequence ID" value="MBI3014199.1"/>
    <property type="molecule type" value="Genomic_DNA"/>
</dbReference>
<dbReference type="AlphaFoldDB" id="A0A932LZW5"/>
<evidence type="ECO:0000313" key="3">
    <source>
        <dbReference type="Proteomes" id="UP000741360"/>
    </source>
</evidence>
<evidence type="ECO:0000313" key="2">
    <source>
        <dbReference type="EMBL" id="MBI3014199.1"/>
    </source>
</evidence>
<reference evidence="2" key="1">
    <citation type="submission" date="2020-07" db="EMBL/GenBank/DDBJ databases">
        <title>Huge and variable diversity of episymbiotic CPR bacteria and DPANN archaea in groundwater ecosystems.</title>
        <authorList>
            <person name="He C.Y."/>
            <person name="Keren R."/>
            <person name="Whittaker M."/>
            <person name="Farag I.F."/>
            <person name="Doudna J."/>
            <person name="Cate J.H.D."/>
            <person name="Banfield J.F."/>
        </authorList>
    </citation>
    <scope>NUCLEOTIDE SEQUENCE</scope>
    <source>
        <strain evidence="2">NC_groundwater_717_Ag_S-0.2um_59_8</strain>
    </source>
</reference>
<feature type="compositionally biased region" description="Polar residues" evidence="1">
    <location>
        <begin position="1"/>
        <end position="10"/>
    </location>
</feature>
<sequence>MATGVAQTPPGTGVLKDGRTGCPHRPRDHPGATFRRHPNVGPPTCTLPRATGQRGYRLRAEGQSPSPLDAAKAAVVG</sequence>
<organism evidence="2 3">
    <name type="scientific">Tectimicrobiota bacterium</name>
    <dbReference type="NCBI Taxonomy" id="2528274"/>
    <lineage>
        <taxon>Bacteria</taxon>
        <taxon>Pseudomonadati</taxon>
        <taxon>Nitrospinota/Tectimicrobiota group</taxon>
        <taxon>Candidatus Tectimicrobiota</taxon>
    </lineage>
</organism>